<dbReference type="GO" id="GO:0000976">
    <property type="term" value="F:transcription cis-regulatory region binding"/>
    <property type="evidence" value="ECO:0007669"/>
    <property type="project" value="TreeGrafter"/>
</dbReference>
<dbReference type="InterPro" id="IPR000843">
    <property type="entry name" value="HTH_LacI"/>
</dbReference>
<dbReference type="SUPFAM" id="SSF47413">
    <property type="entry name" value="lambda repressor-like DNA-binding domains"/>
    <property type="match status" value="1"/>
</dbReference>
<gene>
    <name evidence="6" type="ORF">C1I64_16525</name>
</gene>
<dbReference type="PANTHER" id="PTHR30146">
    <property type="entry name" value="LACI-RELATED TRANSCRIPTIONAL REPRESSOR"/>
    <property type="match status" value="1"/>
</dbReference>
<keyword evidence="2" id="KW-0805">Transcription regulation</keyword>
<evidence type="ECO:0000259" key="5">
    <source>
        <dbReference type="PROSITE" id="PS50932"/>
    </source>
</evidence>
<dbReference type="Gene3D" id="3.40.50.2300">
    <property type="match status" value="2"/>
</dbReference>
<organism evidence="6 7">
    <name type="scientific">Rathayibacter festucae DSM 15932</name>
    <dbReference type="NCBI Taxonomy" id="1328866"/>
    <lineage>
        <taxon>Bacteria</taxon>
        <taxon>Bacillati</taxon>
        <taxon>Actinomycetota</taxon>
        <taxon>Actinomycetes</taxon>
        <taxon>Micrococcales</taxon>
        <taxon>Microbacteriaceae</taxon>
        <taxon>Rathayibacter</taxon>
    </lineage>
</organism>
<evidence type="ECO:0000313" key="7">
    <source>
        <dbReference type="Proteomes" id="UP000285317"/>
    </source>
</evidence>
<dbReference type="Pfam" id="PF13377">
    <property type="entry name" value="Peripla_BP_3"/>
    <property type="match status" value="1"/>
</dbReference>
<dbReference type="KEGG" id="rfs:C1I64_16525"/>
<dbReference type="Pfam" id="PF00356">
    <property type="entry name" value="LacI"/>
    <property type="match status" value="1"/>
</dbReference>
<dbReference type="PROSITE" id="PS50932">
    <property type="entry name" value="HTH_LACI_2"/>
    <property type="match status" value="1"/>
</dbReference>
<proteinExistence type="predicted"/>
<evidence type="ECO:0000256" key="2">
    <source>
        <dbReference type="ARBA" id="ARBA00023015"/>
    </source>
</evidence>
<dbReference type="SMART" id="SM00354">
    <property type="entry name" value="HTH_LACI"/>
    <property type="match status" value="1"/>
</dbReference>
<dbReference type="GO" id="GO:0003700">
    <property type="term" value="F:DNA-binding transcription factor activity"/>
    <property type="evidence" value="ECO:0007669"/>
    <property type="project" value="TreeGrafter"/>
</dbReference>
<dbReference type="PROSITE" id="PS00356">
    <property type="entry name" value="HTH_LACI_1"/>
    <property type="match status" value="1"/>
</dbReference>
<dbReference type="CDD" id="cd01392">
    <property type="entry name" value="HTH_LacI"/>
    <property type="match status" value="1"/>
</dbReference>
<accession>A0A3Q9V0F0</accession>
<sequence length="402" mass="43092">MFPSSLTGGAGRSRRPPDRNYFLRIQSRHGGKVESRVVTFSVFSVCGILCEDRPGRTGAPRKEDVIAPRKPTGTITLTDVAREAGVSIATASKALNGRDQVRAETRQKVLDAAAALSFTPNPFAQALNSRRTGTIGMLTNDLDNRFVLPVLLGAEDAFGAGSTSVFLCDARGDSIREQHHIKNLLAKRVDGIVVLGRTTNPRPSITATIPVPVVYAYAPSEDERDSSFTPDNTLAGVLAARHLIERGRTRIALINGEPSYTAAHDRARGVERALTEAGLPLVGGDVLYGQWSESWGRQCAESLLAAHPDLDAIICASDQIARGALDHLRESGHPVPRDVAVVGFDNWDLLVEAARPPLTSIDMQLEALGRAAAEELSHAIHGRATAGVRSMPVRLVPRESSG</sequence>
<keyword evidence="3" id="KW-0238">DNA-binding</keyword>
<dbReference type="PANTHER" id="PTHR30146:SF148">
    <property type="entry name" value="HTH-TYPE TRANSCRIPTIONAL REPRESSOR PURR-RELATED"/>
    <property type="match status" value="1"/>
</dbReference>
<protein>
    <submittedName>
        <fullName evidence="6">LacI family transcriptional regulator</fullName>
    </submittedName>
</protein>
<dbReference type="Gene3D" id="1.10.260.40">
    <property type="entry name" value="lambda repressor-like DNA-binding domains"/>
    <property type="match status" value="1"/>
</dbReference>
<keyword evidence="1" id="KW-0678">Repressor</keyword>
<name>A0A3Q9V0F0_9MICO</name>
<evidence type="ECO:0000256" key="3">
    <source>
        <dbReference type="ARBA" id="ARBA00023125"/>
    </source>
</evidence>
<dbReference type="AlphaFoldDB" id="A0A3Q9V0F0"/>
<reference evidence="6 7" key="1">
    <citation type="submission" date="2018-03" db="EMBL/GenBank/DDBJ databases">
        <title>Bacteriophage NCPPB3778 and a type I-E CRISPR drive the evolution of the US Biological Select Agent, Rathayibacter toxicus.</title>
        <authorList>
            <person name="Davis E.W.II."/>
            <person name="Tabima J.F."/>
            <person name="Weisberg A.J."/>
            <person name="Dantas Lopes L."/>
            <person name="Wiseman M.S."/>
            <person name="Wiseman M.S."/>
            <person name="Pupko T."/>
            <person name="Belcher M.S."/>
            <person name="Sechler A.J."/>
            <person name="Tancos M.A."/>
            <person name="Schroeder B.K."/>
            <person name="Murray T.D."/>
            <person name="Luster D.G."/>
            <person name="Schneider W.L."/>
            <person name="Rogers E."/>
            <person name="Andreote F.D."/>
            <person name="Grunwald N.J."/>
            <person name="Putnam M.L."/>
            <person name="Chang J.H."/>
        </authorList>
    </citation>
    <scope>NUCLEOTIDE SEQUENCE [LARGE SCALE GENOMIC DNA]</scope>
    <source>
        <strain evidence="6 7">DSM 15932</strain>
    </source>
</reference>
<dbReference type="InterPro" id="IPR010982">
    <property type="entry name" value="Lambda_DNA-bd_dom_sf"/>
</dbReference>
<dbReference type="InterPro" id="IPR046335">
    <property type="entry name" value="LacI/GalR-like_sensor"/>
</dbReference>
<keyword evidence="4" id="KW-0804">Transcription</keyword>
<dbReference type="SUPFAM" id="SSF53822">
    <property type="entry name" value="Periplasmic binding protein-like I"/>
    <property type="match status" value="1"/>
</dbReference>
<evidence type="ECO:0000256" key="4">
    <source>
        <dbReference type="ARBA" id="ARBA00023163"/>
    </source>
</evidence>
<dbReference type="CDD" id="cd06288">
    <property type="entry name" value="PBP1_sucrose_transcription_regulator"/>
    <property type="match status" value="1"/>
</dbReference>
<feature type="domain" description="HTH lacI-type" evidence="5">
    <location>
        <begin position="75"/>
        <end position="129"/>
    </location>
</feature>
<dbReference type="EMBL" id="CP028137">
    <property type="protein sequence ID" value="AZZ53481.1"/>
    <property type="molecule type" value="Genomic_DNA"/>
</dbReference>
<evidence type="ECO:0000313" key="6">
    <source>
        <dbReference type="EMBL" id="AZZ53481.1"/>
    </source>
</evidence>
<dbReference type="Proteomes" id="UP000285317">
    <property type="component" value="Chromosome"/>
</dbReference>
<dbReference type="InterPro" id="IPR028082">
    <property type="entry name" value="Peripla_BP_I"/>
</dbReference>
<evidence type="ECO:0000256" key="1">
    <source>
        <dbReference type="ARBA" id="ARBA00022491"/>
    </source>
</evidence>